<feature type="compositionally biased region" description="Basic and acidic residues" evidence="1">
    <location>
        <begin position="9"/>
        <end position="29"/>
    </location>
</feature>
<feature type="region of interest" description="Disordered" evidence="1">
    <location>
        <begin position="1"/>
        <end position="29"/>
    </location>
</feature>
<sequence length="70" mass="8358">MTEEMAASGRRDGGKWEASGRRDGGGEWEKRWRQVGGKWEKRWRQVGELKVHVRVYHSYHTLIIHIIRKK</sequence>
<comment type="caution">
    <text evidence="2">The sequence shown here is derived from an EMBL/GenBank/DDBJ whole genome shotgun (WGS) entry which is preliminary data.</text>
</comment>
<dbReference type="EMBL" id="JAZDWU010000011">
    <property type="protein sequence ID" value="KAK9985661.1"/>
    <property type="molecule type" value="Genomic_DNA"/>
</dbReference>
<reference evidence="2 3" key="1">
    <citation type="submission" date="2024-01" db="EMBL/GenBank/DDBJ databases">
        <title>A telomere-to-telomere, gap-free genome of sweet tea (Lithocarpus litseifolius).</title>
        <authorList>
            <person name="Zhou J."/>
        </authorList>
    </citation>
    <scope>NUCLEOTIDE SEQUENCE [LARGE SCALE GENOMIC DNA]</scope>
    <source>
        <strain evidence="2">Zhou-2022a</strain>
        <tissue evidence="2">Leaf</tissue>
    </source>
</reference>
<keyword evidence="3" id="KW-1185">Reference proteome</keyword>
<name>A0AAW2BK33_9ROSI</name>
<protein>
    <submittedName>
        <fullName evidence="2">Uncharacterized protein</fullName>
    </submittedName>
</protein>
<proteinExistence type="predicted"/>
<dbReference type="AlphaFoldDB" id="A0AAW2BK33"/>
<gene>
    <name evidence="2" type="ORF">SO802_030612</name>
</gene>
<accession>A0AAW2BK33</accession>
<evidence type="ECO:0000313" key="2">
    <source>
        <dbReference type="EMBL" id="KAK9985661.1"/>
    </source>
</evidence>
<organism evidence="2 3">
    <name type="scientific">Lithocarpus litseifolius</name>
    <dbReference type="NCBI Taxonomy" id="425828"/>
    <lineage>
        <taxon>Eukaryota</taxon>
        <taxon>Viridiplantae</taxon>
        <taxon>Streptophyta</taxon>
        <taxon>Embryophyta</taxon>
        <taxon>Tracheophyta</taxon>
        <taxon>Spermatophyta</taxon>
        <taxon>Magnoliopsida</taxon>
        <taxon>eudicotyledons</taxon>
        <taxon>Gunneridae</taxon>
        <taxon>Pentapetalae</taxon>
        <taxon>rosids</taxon>
        <taxon>fabids</taxon>
        <taxon>Fagales</taxon>
        <taxon>Fagaceae</taxon>
        <taxon>Lithocarpus</taxon>
    </lineage>
</organism>
<evidence type="ECO:0000256" key="1">
    <source>
        <dbReference type="SAM" id="MobiDB-lite"/>
    </source>
</evidence>
<evidence type="ECO:0000313" key="3">
    <source>
        <dbReference type="Proteomes" id="UP001459277"/>
    </source>
</evidence>
<dbReference type="Proteomes" id="UP001459277">
    <property type="component" value="Unassembled WGS sequence"/>
</dbReference>